<evidence type="ECO:0000256" key="6">
    <source>
        <dbReference type="ARBA" id="ARBA00022679"/>
    </source>
</evidence>
<evidence type="ECO:0000313" key="13">
    <source>
        <dbReference type="EMBL" id="PRT55695.1"/>
    </source>
</evidence>
<dbReference type="GO" id="GO:0005789">
    <property type="term" value="C:endoplasmic reticulum membrane"/>
    <property type="evidence" value="ECO:0007669"/>
    <property type="project" value="UniProtKB-SubCell"/>
</dbReference>
<dbReference type="UniPathway" id="UPA00196"/>
<feature type="transmembrane region" description="Helical" evidence="12">
    <location>
        <begin position="227"/>
        <end position="247"/>
    </location>
</feature>
<dbReference type="GO" id="GO:0000026">
    <property type="term" value="F:alpha-1,2-mannosyltransferase activity"/>
    <property type="evidence" value="ECO:0007669"/>
    <property type="project" value="TreeGrafter"/>
</dbReference>
<organism evidence="13 14">
    <name type="scientific">Wickerhamiella sorbophila</name>
    <dbReference type="NCBI Taxonomy" id="45607"/>
    <lineage>
        <taxon>Eukaryota</taxon>
        <taxon>Fungi</taxon>
        <taxon>Dikarya</taxon>
        <taxon>Ascomycota</taxon>
        <taxon>Saccharomycotina</taxon>
        <taxon>Dipodascomycetes</taxon>
        <taxon>Dipodascales</taxon>
        <taxon>Trichomonascaceae</taxon>
        <taxon>Wickerhamiella</taxon>
    </lineage>
</organism>
<evidence type="ECO:0000256" key="5">
    <source>
        <dbReference type="ARBA" id="ARBA00022676"/>
    </source>
</evidence>
<evidence type="ECO:0000256" key="10">
    <source>
        <dbReference type="ARBA" id="ARBA00023136"/>
    </source>
</evidence>
<comment type="caution">
    <text evidence="13">The sequence shown here is derived from an EMBL/GenBank/DDBJ whole genome shotgun (WGS) entry which is preliminary data.</text>
</comment>
<dbReference type="InterPro" id="IPR005599">
    <property type="entry name" value="GPI_mannosylTrfase"/>
</dbReference>
<comment type="pathway">
    <text evidence="2">Glycolipid biosynthesis; glycosylphosphatidylinositol-anchor biosynthesis.</text>
</comment>
<dbReference type="STRING" id="45607.A0A2T0FL39"/>
<comment type="similarity">
    <text evidence="3">Belongs to the glycosyltransferase 22 family. PIGB subfamily.</text>
</comment>
<dbReference type="Proteomes" id="UP000238350">
    <property type="component" value="Unassembled WGS sequence"/>
</dbReference>
<dbReference type="RefSeq" id="XP_024665640.1">
    <property type="nucleotide sequence ID" value="XM_024809872.1"/>
</dbReference>
<evidence type="ECO:0000256" key="7">
    <source>
        <dbReference type="ARBA" id="ARBA00022692"/>
    </source>
</evidence>
<proteinExistence type="inferred from homology"/>
<keyword evidence="10 12" id="KW-0472">Membrane</keyword>
<feature type="transmembrane region" description="Helical" evidence="12">
    <location>
        <begin position="105"/>
        <end position="125"/>
    </location>
</feature>
<evidence type="ECO:0000256" key="8">
    <source>
        <dbReference type="ARBA" id="ARBA00022824"/>
    </source>
</evidence>
<keyword evidence="5 12" id="KW-0328">Glycosyltransferase</keyword>
<dbReference type="OrthoDB" id="416834at2759"/>
<gene>
    <name evidence="13" type="ORF">B9G98_03315</name>
</gene>
<feature type="transmembrane region" description="Helical" evidence="12">
    <location>
        <begin position="137"/>
        <end position="156"/>
    </location>
</feature>
<keyword evidence="14" id="KW-1185">Reference proteome</keyword>
<accession>A0A2T0FL39</accession>
<dbReference type="GO" id="GO:0006506">
    <property type="term" value="P:GPI anchor biosynthetic process"/>
    <property type="evidence" value="ECO:0007669"/>
    <property type="project" value="UniProtKB-UniPathway"/>
</dbReference>
<dbReference type="GeneID" id="36517063"/>
<evidence type="ECO:0000313" key="14">
    <source>
        <dbReference type="Proteomes" id="UP000238350"/>
    </source>
</evidence>
<evidence type="ECO:0000256" key="11">
    <source>
        <dbReference type="ARBA" id="ARBA00024708"/>
    </source>
</evidence>
<dbReference type="PANTHER" id="PTHR22760">
    <property type="entry name" value="GLYCOSYLTRANSFERASE"/>
    <property type="match status" value="1"/>
</dbReference>
<feature type="transmembrane region" description="Helical" evidence="12">
    <location>
        <begin position="191"/>
        <end position="215"/>
    </location>
</feature>
<keyword evidence="6 13" id="KW-0808">Transferase</keyword>
<evidence type="ECO:0000256" key="3">
    <source>
        <dbReference type="ARBA" id="ARBA00006065"/>
    </source>
</evidence>
<evidence type="ECO:0000256" key="12">
    <source>
        <dbReference type="RuleBase" id="RU363075"/>
    </source>
</evidence>
<evidence type="ECO:0000256" key="2">
    <source>
        <dbReference type="ARBA" id="ARBA00004687"/>
    </source>
</evidence>
<dbReference type="EMBL" id="NDIQ01000022">
    <property type="protein sequence ID" value="PRT55695.1"/>
    <property type="molecule type" value="Genomic_DNA"/>
</dbReference>
<protein>
    <recommendedName>
        <fullName evidence="12">Mannosyltransferase</fullName>
        <ecNumber evidence="12">2.4.1.-</ecNumber>
    </recommendedName>
</protein>
<evidence type="ECO:0000256" key="4">
    <source>
        <dbReference type="ARBA" id="ARBA00022502"/>
    </source>
</evidence>
<keyword evidence="8 12" id="KW-0256">Endoplasmic reticulum</keyword>
<evidence type="ECO:0000256" key="1">
    <source>
        <dbReference type="ARBA" id="ARBA00004477"/>
    </source>
</evidence>
<keyword evidence="4" id="KW-0337">GPI-anchor biosynthesis</keyword>
<comment type="subcellular location">
    <subcellularLocation>
        <location evidence="1 12">Endoplasmic reticulum membrane</location>
        <topology evidence="1 12">Multi-pass membrane protein</topology>
    </subcellularLocation>
</comment>
<keyword evidence="7 12" id="KW-0812">Transmembrane</keyword>
<dbReference type="EC" id="2.4.1.-" evidence="12"/>
<reference evidence="13 14" key="1">
    <citation type="submission" date="2017-04" db="EMBL/GenBank/DDBJ databases">
        <title>Genome sequencing of [Candida] sorbophila.</title>
        <authorList>
            <person name="Ahn J.O."/>
        </authorList>
    </citation>
    <scope>NUCLEOTIDE SEQUENCE [LARGE SCALE GENOMIC DNA]</scope>
    <source>
        <strain evidence="13 14">DS02</strain>
    </source>
</reference>
<feature type="transmembrane region" description="Helical" evidence="12">
    <location>
        <begin position="285"/>
        <end position="308"/>
    </location>
</feature>
<dbReference type="Pfam" id="PF03901">
    <property type="entry name" value="Glyco_transf_22"/>
    <property type="match status" value="1"/>
</dbReference>
<evidence type="ECO:0000256" key="9">
    <source>
        <dbReference type="ARBA" id="ARBA00022989"/>
    </source>
</evidence>
<dbReference type="AlphaFoldDB" id="A0A2T0FL39"/>
<feature type="transmembrane region" description="Helical" evidence="12">
    <location>
        <begin position="259"/>
        <end position="279"/>
    </location>
</feature>
<sequence>MAKGRRIEKKDSVAVPVQKDSQTRSDGNLAVRTVWLIIAFRVVNAFLIKTFFQPDEYFQSWEKAHNDVFGYGQVTWEWKSSVRTSLVPLVFGGLFRLANLLHINYMVPGKVFCGLVAATGDIYTYKLALKLTKSRQVAQLAFWASLASVFNFYAGTRAFSNTFEMALTAVSLYLWPMTADNLQTNGDLSRFVGTLILANVTVLLRPTNAALWIIMYLHLMWILRKDLIKILAFNWVSCVMVLVLQVAGNGLDMFYHKSWIPPIGMFLYINGMVNVSSFYGEMPWYFYFVSGFPMLLMAFLPFAAYGLYRLGPKSLIFNIVLSQTAIFSFVAHKEARFLYFLLPLLHIAMATKVNKKIMKILTLINIPIALYLSFFHQRGVISVVNYISGNKDIVKASFLMPCHSTPMHAHIHRDDLRDHITSLSCEPVIPLGLFSVPNGQYDDEADLFYQNPVEFLQANPRFLAPHIVFFEALRPTIQPLLEVYGYTLEKSFFNSHFHEDKRRRGDVLVYSRPLTTADLMGYSDYDEDVIFENVDGYLS</sequence>
<keyword evidence="9 12" id="KW-1133">Transmembrane helix</keyword>
<comment type="function">
    <text evidence="11">Mannosyltransferase involved in glycosylphosphatidylinositol-anchor biosynthesis. Transfers the third mannose to Man2-GlcN-acyl-PI during GPI precursor assembly.</text>
</comment>
<dbReference type="PANTHER" id="PTHR22760:SF4">
    <property type="entry name" value="GPI MANNOSYLTRANSFERASE 3"/>
    <property type="match status" value="1"/>
</dbReference>
<name>A0A2T0FL39_9ASCO</name>
<feature type="transmembrane region" description="Helical" evidence="12">
    <location>
        <begin position="29"/>
        <end position="52"/>
    </location>
</feature>